<protein>
    <submittedName>
        <fullName evidence="2">Uncharacterized protein</fullName>
    </submittedName>
</protein>
<keyword evidence="1" id="KW-0472">Membrane</keyword>
<evidence type="ECO:0000313" key="2">
    <source>
        <dbReference type="EMBL" id="AHD23630.1"/>
    </source>
</evidence>
<feature type="transmembrane region" description="Helical" evidence="1">
    <location>
        <begin position="72"/>
        <end position="93"/>
    </location>
</feature>
<dbReference type="AlphaFoldDB" id="V9XNR5"/>
<dbReference type="Proteomes" id="UP000018781">
    <property type="component" value="Chromosome"/>
</dbReference>
<dbReference type="EMBL" id="CP006996">
    <property type="protein sequence ID" value="AHD23630.1"/>
    <property type="molecule type" value="Genomic_DNA"/>
</dbReference>
<gene>
    <name evidence="2" type="ORF">Y013_04820</name>
</gene>
<feature type="transmembrane region" description="Helical" evidence="1">
    <location>
        <begin position="6"/>
        <end position="25"/>
    </location>
</feature>
<name>V9XNR5_9NOCA</name>
<dbReference type="HOGENOM" id="CLU_2083057_0_0_11"/>
<proteinExistence type="predicted"/>
<organism evidence="2 3">
    <name type="scientific">Rhodococcus pyridinivorans SB3094</name>
    <dbReference type="NCBI Taxonomy" id="1435356"/>
    <lineage>
        <taxon>Bacteria</taxon>
        <taxon>Bacillati</taxon>
        <taxon>Actinomycetota</taxon>
        <taxon>Actinomycetes</taxon>
        <taxon>Mycobacteriales</taxon>
        <taxon>Nocardiaceae</taxon>
        <taxon>Rhodococcus</taxon>
    </lineage>
</organism>
<sequence>MFAGATVFGTMAGFLSAALLFTAGIDNPTMKTVRKKYGSELNDTLLGATFVLLLTALGSVICGMYADGWGARAFALFITLLGAVKLVRAGVVIRGALATVVQAAHTLEPSEKQTPVP</sequence>
<feature type="transmembrane region" description="Helical" evidence="1">
    <location>
        <begin position="45"/>
        <end position="66"/>
    </location>
</feature>
<keyword evidence="1" id="KW-0812">Transmembrane</keyword>
<keyword evidence="1" id="KW-1133">Transmembrane helix</keyword>
<reference evidence="2 3" key="1">
    <citation type="journal article" date="2014" name="Genome Announc.">
        <title>Complete Genome of Rhodococcus pyridinivorans SB3094, a Methyl-Ethyl-Ketone-Degrading Bacterium Used for Bioaugmentation.</title>
        <authorList>
            <person name="Dueholm M.S."/>
            <person name="Albertsen M."/>
            <person name="D'Imperio S."/>
            <person name="Tale V.P."/>
            <person name="Lewis D."/>
            <person name="Nielsen P.H."/>
            <person name="Nielsen J.L."/>
        </authorList>
    </citation>
    <scope>NUCLEOTIDE SEQUENCE [LARGE SCALE GENOMIC DNA]</scope>
    <source>
        <strain evidence="2 3">SB3094</strain>
    </source>
</reference>
<dbReference type="KEGG" id="rpy:Y013_04820"/>
<accession>V9XNR5</accession>
<evidence type="ECO:0000313" key="3">
    <source>
        <dbReference type="Proteomes" id="UP000018781"/>
    </source>
</evidence>
<evidence type="ECO:0000256" key="1">
    <source>
        <dbReference type="SAM" id="Phobius"/>
    </source>
</evidence>